<protein>
    <submittedName>
        <fullName evidence="1">Uncharacterized protein</fullName>
    </submittedName>
</protein>
<dbReference type="InterPro" id="IPR036291">
    <property type="entry name" value="NAD(P)-bd_dom_sf"/>
</dbReference>
<feature type="non-terminal residue" evidence="1">
    <location>
        <position position="1"/>
    </location>
</feature>
<evidence type="ECO:0000313" key="1">
    <source>
        <dbReference type="EMBL" id="ORX93123.1"/>
    </source>
</evidence>
<comment type="caution">
    <text evidence="1">The sequence shown here is derived from an EMBL/GenBank/DDBJ whole genome shotgun (WGS) entry which is preliminary data.</text>
</comment>
<dbReference type="Gene3D" id="3.40.50.720">
    <property type="entry name" value="NAD(P)-binding Rossmann-like Domain"/>
    <property type="match status" value="1"/>
</dbReference>
<sequence length="89" mass="9925">QPRIPDILYCVAGSTAHELGFLADIEPELLQRCMNDNYYSHAYPGQCVLQTLVHRRKIVFVNGLASLTPIPGYIADSGRSTNRGLWKGH</sequence>
<dbReference type="Proteomes" id="UP000193144">
    <property type="component" value="Unassembled WGS sequence"/>
</dbReference>
<keyword evidence="2" id="KW-1185">Reference proteome</keyword>
<evidence type="ECO:0000313" key="2">
    <source>
        <dbReference type="Proteomes" id="UP000193144"/>
    </source>
</evidence>
<dbReference type="AlphaFoldDB" id="A0A1Y1Y558"/>
<accession>A0A1Y1Y558</accession>
<dbReference type="OrthoDB" id="10267115at2759"/>
<dbReference type="SUPFAM" id="SSF51735">
    <property type="entry name" value="NAD(P)-binding Rossmann-fold domains"/>
    <property type="match status" value="1"/>
</dbReference>
<proteinExistence type="predicted"/>
<dbReference type="EMBL" id="MCFA01000354">
    <property type="protein sequence ID" value="ORX93123.1"/>
    <property type="molecule type" value="Genomic_DNA"/>
</dbReference>
<reference evidence="1 2" key="1">
    <citation type="submission" date="2016-07" db="EMBL/GenBank/DDBJ databases">
        <title>Pervasive Adenine N6-methylation of Active Genes in Fungi.</title>
        <authorList>
            <consortium name="DOE Joint Genome Institute"/>
            <person name="Mondo S.J."/>
            <person name="Dannebaum R.O."/>
            <person name="Kuo R.C."/>
            <person name="Labutti K."/>
            <person name="Haridas S."/>
            <person name="Kuo A."/>
            <person name="Salamov A."/>
            <person name="Ahrendt S.R."/>
            <person name="Lipzen A."/>
            <person name="Sullivan W."/>
            <person name="Andreopoulos W.B."/>
            <person name="Clum A."/>
            <person name="Lindquist E."/>
            <person name="Daum C."/>
            <person name="Ramamoorthy G.K."/>
            <person name="Gryganskyi A."/>
            <person name="Culley D."/>
            <person name="Magnuson J.K."/>
            <person name="James T.Y."/>
            <person name="O'Malley M.A."/>
            <person name="Stajich J.E."/>
            <person name="Spatafora J.W."/>
            <person name="Visel A."/>
            <person name="Grigoriev I.V."/>
        </authorList>
    </citation>
    <scope>NUCLEOTIDE SEQUENCE [LARGE SCALE GENOMIC DNA]</scope>
    <source>
        <strain evidence="1 2">CBS 115471</strain>
    </source>
</reference>
<gene>
    <name evidence="1" type="ORF">BCR34DRAFT_500123</name>
</gene>
<name>A0A1Y1Y558_9PLEO</name>
<organism evidence="1 2">
    <name type="scientific">Clohesyomyces aquaticus</name>
    <dbReference type="NCBI Taxonomy" id="1231657"/>
    <lineage>
        <taxon>Eukaryota</taxon>
        <taxon>Fungi</taxon>
        <taxon>Dikarya</taxon>
        <taxon>Ascomycota</taxon>
        <taxon>Pezizomycotina</taxon>
        <taxon>Dothideomycetes</taxon>
        <taxon>Pleosporomycetidae</taxon>
        <taxon>Pleosporales</taxon>
        <taxon>Lindgomycetaceae</taxon>
        <taxon>Clohesyomyces</taxon>
    </lineage>
</organism>